<evidence type="ECO:0000313" key="2">
    <source>
        <dbReference type="EMBL" id="KAK6644834.1"/>
    </source>
</evidence>
<name>A0AAN8SED6_POLSC</name>
<dbReference type="Proteomes" id="UP001372834">
    <property type="component" value="Unassembled WGS sequence"/>
</dbReference>
<protein>
    <submittedName>
        <fullName evidence="2">Uncharacterized protein</fullName>
    </submittedName>
</protein>
<comment type="caution">
    <text evidence="2">The sequence shown here is derived from an EMBL/GenBank/DDBJ whole genome shotgun (WGS) entry which is preliminary data.</text>
</comment>
<keyword evidence="1" id="KW-0175">Coiled coil</keyword>
<dbReference type="PANTHER" id="PTHR28360">
    <property type="entry name" value="DYNACTIN SUBUNIT 3"/>
    <property type="match status" value="1"/>
</dbReference>
<dbReference type="AlphaFoldDB" id="A0AAN8SED6"/>
<evidence type="ECO:0000313" key="3">
    <source>
        <dbReference type="Proteomes" id="UP001372834"/>
    </source>
</evidence>
<dbReference type="GO" id="GO:0005869">
    <property type="term" value="C:dynactin complex"/>
    <property type="evidence" value="ECO:0007669"/>
    <property type="project" value="InterPro"/>
</dbReference>
<proteinExistence type="predicted"/>
<organism evidence="2 3">
    <name type="scientific">Polyplax serrata</name>
    <name type="common">Common mouse louse</name>
    <dbReference type="NCBI Taxonomy" id="468196"/>
    <lineage>
        <taxon>Eukaryota</taxon>
        <taxon>Metazoa</taxon>
        <taxon>Ecdysozoa</taxon>
        <taxon>Arthropoda</taxon>
        <taxon>Hexapoda</taxon>
        <taxon>Insecta</taxon>
        <taxon>Pterygota</taxon>
        <taxon>Neoptera</taxon>
        <taxon>Paraneoptera</taxon>
        <taxon>Psocodea</taxon>
        <taxon>Troctomorpha</taxon>
        <taxon>Phthiraptera</taxon>
        <taxon>Anoplura</taxon>
        <taxon>Polyplacidae</taxon>
        <taxon>Polyplax</taxon>
    </lineage>
</organism>
<feature type="coiled-coil region" evidence="1">
    <location>
        <begin position="116"/>
        <end position="146"/>
    </location>
</feature>
<dbReference type="GO" id="GO:0061640">
    <property type="term" value="P:cytoskeleton-dependent cytokinesis"/>
    <property type="evidence" value="ECO:0007669"/>
    <property type="project" value="InterPro"/>
</dbReference>
<dbReference type="PANTHER" id="PTHR28360:SF1">
    <property type="entry name" value="DYNACTIN SUBUNIT 3"/>
    <property type="match status" value="1"/>
</dbReference>
<dbReference type="InterPro" id="IPR009991">
    <property type="entry name" value="DCTN3"/>
</dbReference>
<sequence>MLESIKIGVKNKDYPPLGQPLWQYFSFDFYHYFRNKMATDTEALDILENKIQQLELKVYGDSIYCPENSNPIIDSLLQANTLMSAALSGKEKFASVNKRLYEMNDYLELNPLSEELSGLTRKMNIIQSMKDELESNIEKIEKINELKDVLDNDKIKNTQLLKDDLTKLLAKHLTTKEKLHKINTSVNNILTNFNEICIEISKSFFLLNESVTKLESSKA</sequence>
<gene>
    <name evidence="2" type="ORF">RUM43_001107</name>
</gene>
<dbReference type="EMBL" id="JAWJWE010000001">
    <property type="protein sequence ID" value="KAK6644834.1"/>
    <property type="molecule type" value="Genomic_DNA"/>
</dbReference>
<reference evidence="2 3" key="1">
    <citation type="submission" date="2023-10" db="EMBL/GenBank/DDBJ databases">
        <title>Genomes of two closely related lineages of the louse Polyplax serrata with different host specificities.</title>
        <authorList>
            <person name="Martinu J."/>
            <person name="Tarabai H."/>
            <person name="Stefka J."/>
            <person name="Hypsa V."/>
        </authorList>
    </citation>
    <scope>NUCLEOTIDE SEQUENCE [LARGE SCALE GENOMIC DNA]</scope>
    <source>
        <strain evidence="2">HR10_N</strain>
    </source>
</reference>
<dbReference type="Pfam" id="PF07426">
    <property type="entry name" value="Dynactin_p22"/>
    <property type="match status" value="1"/>
</dbReference>
<evidence type="ECO:0000256" key="1">
    <source>
        <dbReference type="SAM" id="Coils"/>
    </source>
</evidence>
<accession>A0AAN8SED6</accession>